<dbReference type="EMBL" id="FNAO01000004">
    <property type="protein sequence ID" value="SDE34982.1"/>
    <property type="molecule type" value="Genomic_DNA"/>
</dbReference>
<evidence type="ECO:0000259" key="3">
    <source>
        <dbReference type="SMART" id="SM01027"/>
    </source>
</evidence>
<organism evidence="4 5">
    <name type="scientific">Pricia antarctica</name>
    <dbReference type="NCBI Taxonomy" id="641691"/>
    <lineage>
        <taxon>Bacteria</taxon>
        <taxon>Pseudomonadati</taxon>
        <taxon>Bacteroidota</taxon>
        <taxon>Flavobacteriia</taxon>
        <taxon>Flavobacteriales</taxon>
        <taxon>Flavobacteriaceae</taxon>
        <taxon>Pricia</taxon>
    </lineage>
</organism>
<evidence type="ECO:0000313" key="5">
    <source>
        <dbReference type="Proteomes" id="UP000199109"/>
    </source>
</evidence>
<dbReference type="InterPro" id="IPR022712">
    <property type="entry name" value="Beta_Casp"/>
</dbReference>
<dbReference type="RefSeq" id="WP_091868120.1">
    <property type="nucleotide sequence ID" value="NZ_FNAO01000004.1"/>
</dbReference>
<dbReference type="InterPro" id="IPR036866">
    <property type="entry name" value="RibonucZ/Hydroxyglut_hydro"/>
</dbReference>
<gene>
    <name evidence="4" type="ORF">SAMN05421636_104438</name>
</gene>
<dbReference type="Pfam" id="PF07521">
    <property type="entry name" value="RMMBL"/>
    <property type="match status" value="1"/>
</dbReference>
<proteinExistence type="predicted"/>
<evidence type="ECO:0000259" key="2">
    <source>
        <dbReference type="SMART" id="SM00849"/>
    </source>
</evidence>
<accession>A0A1G7C6I6</accession>
<dbReference type="GO" id="GO:0004521">
    <property type="term" value="F:RNA endonuclease activity"/>
    <property type="evidence" value="ECO:0007669"/>
    <property type="project" value="TreeGrafter"/>
</dbReference>
<evidence type="ECO:0000256" key="1">
    <source>
        <dbReference type="ARBA" id="ARBA00022801"/>
    </source>
</evidence>
<dbReference type="SMART" id="SM01027">
    <property type="entry name" value="Beta-Casp"/>
    <property type="match status" value="1"/>
</dbReference>
<dbReference type="CDD" id="cd16295">
    <property type="entry name" value="TTHA0252-CPSF-like_MBL-fold"/>
    <property type="match status" value="1"/>
</dbReference>
<dbReference type="Gene3D" id="3.60.15.10">
    <property type="entry name" value="Ribonuclease Z/Hydroxyacylglutathione hydrolase-like"/>
    <property type="match status" value="1"/>
</dbReference>
<dbReference type="InterPro" id="IPR011108">
    <property type="entry name" value="RMMBL"/>
</dbReference>
<dbReference type="AlphaFoldDB" id="A0A1G7C6I6"/>
<dbReference type="GO" id="GO:0016787">
    <property type="term" value="F:hydrolase activity"/>
    <property type="evidence" value="ECO:0007669"/>
    <property type="project" value="UniProtKB-KW"/>
</dbReference>
<dbReference type="Proteomes" id="UP000199109">
    <property type="component" value="Unassembled WGS sequence"/>
</dbReference>
<dbReference type="STRING" id="641691.SAMN05421636_104438"/>
<dbReference type="Pfam" id="PF10996">
    <property type="entry name" value="Beta-Casp"/>
    <property type="match status" value="1"/>
</dbReference>
<dbReference type="SMART" id="SM00849">
    <property type="entry name" value="Lactamase_B"/>
    <property type="match status" value="1"/>
</dbReference>
<dbReference type="SUPFAM" id="SSF56281">
    <property type="entry name" value="Metallo-hydrolase/oxidoreductase"/>
    <property type="match status" value="1"/>
</dbReference>
<sequence length="456" mass="52043">MDTIKVHFLGASGTVTGSKFYLETPELNIMVDCGMFQGLKELRQLNWQSLPLDASKIDFVLLTHGHLDHTGYLPRLVKEGFHGKIIATAPTLAITRIILLDSAKIHEEEAERANNEGYSKHHPAVAFYTIKEAERAIDLFQSQVKDEWIGLSEHIRFKFRYNGHIIGATFIELEIFGKLFVFSGDIGRQNDTLLAPPEYPQWADYLFVESTYGNKLHPEEDVEQKIIDLVNRTIKERGSLIIPSFAVERLQSLMYLLWQLYKKNKIPNIPIFIDSPMGNNVLSVFESFPAWHELPMKEYQAMCDHFNIISSFADTWKTIDDLRPKIVIAGSGMVTGGRVLTYLKQLIDKTATTVLIVGYQAEGTRGRQLLEGAHELKLFGKYEPVNAKIEHLESLSAHADQKELLQWLKEIKNIPEKVFLIHGEPTALDAFKVKIRDVYGWKAHIPKLNETTEWTL</sequence>
<dbReference type="PANTHER" id="PTHR11203:SF37">
    <property type="entry name" value="INTEGRATOR COMPLEX SUBUNIT 11"/>
    <property type="match status" value="1"/>
</dbReference>
<keyword evidence="1" id="KW-0378">Hydrolase</keyword>
<dbReference type="Pfam" id="PF00753">
    <property type="entry name" value="Lactamase_B"/>
    <property type="match status" value="1"/>
</dbReference>
<reference evidence="4 5" key="1">
    <citation type="submission" date="2016-10" db="EMBL/GenBank/DDBJ databases">
        <authorList>
            <person name="de Groot N.N."/>
        </authorList>
    </citation>
    <scope>NUCLEOTIDE SEQUENCE [LARGE SCALE GENOMIC DNA]</scope>
    <source>
        <strain evidence="4 5">DSM 23421</strain>
    </source>
</reference>
<evidence type="ECO:0000313" key="4">
    <source>
        <dbReference type="EMBL" id="SDE34982.1"/>
    </source>
</evidence>
<keyword evidence="5" id="KW-1185">Reference proteome</keyword>
<dbReference type="PANTHER" id="PTHR11203">
    <property type="entry name" value="CLEAVAGE AND POLYADENYLATION SPECIFICITY FACTOR FAMILY MEMBER"/>
    <property type="match status" value="1"/>
</dbReference>
<feature type="domain" description="Beta-Casp" evidence="3">
    <location>
        <begin position="250"/>
        <end position="369"/>
    </location>
</feature>
<dbReference type="Gene3D" id="3.40.50.10890">
    <property type="match status" value="1"/>
</dbReference>
<protein>
    <submittedName>
        <fullName evidence="4">Metallo-beta-lactamase family protein</fullName>
    </submittedName>
</protein>
<dbReference type="InterPro" id="IPR001279">
    <property type="entry name" value="Metallo-B-lactamas"/>
</dbReference>
<feature type="domain" description="Metallo-beta-lactamase" evidence="2">
    <location>
        <begin position="16"/>
        <end position="234"/>
    </location>
</feature>
<dbReference type="InterPro" id="IPR050698">
    <property type="entry name" value="MBL"/>
</dbReference>
<name>A0A1G7C6I6_9FLAO</name>
<dbReference type="OrthoDB" id="9803916at2"/>